<keyword evidence="3" id="KW-0238">DNA-binding</keyword>
<dbReference type="PANTHER" id="PTHR30349">
    <property type="entry name" value="PHAGE INTEGRASE-RELATED"/>
    <property type="match status" value="1"/>
</dbReference>
<dbReference type="SUPFAM" id="SSF56349">
    <property type="entry name" value="DNA breaking-rejoining enzymes"/>
    <property type="match status" value="1"/>
</dbReference>
<proteinExistence type="inferred from homology"/>
<dbReference type="Pfam" id="PF00589">
    <property type="entry name" value="Phage_integrase"/>
    <property type="match status" value="1"/>
</dbReference>
<organism evidence="6 7">
    <name type="scientific">Alteromonas australica</name>
    <dbReference type="NCBI Taxonomy" id="589873"/>
    <lineage>
        <taxon>Bacteria</taxon>
        <taxon>Pseudomonadati</taxon>
        <taxon>Pseudomonadota</taxon>
        <taxon>Gammaproteobacteria</taxon>
        <taxon>Alteromonadales</taxon>
        <taxon>Alteromonadaceae</taxon>
        <taxon>Alteromonas/Salinimonas group</taxon>
        <taxon>Alteromonas</taxon>
    </lineage>
</organism>
<gene>
    <name evidence="6" type="ORF">DCW74_06730</name>
</gene>
<accession>A0A350P298</accession>
<evidence type="ECO:0000313" key="7">
    <source>
        <dbReference type="Proteomes" id="UP000263517"/>
    </source>
</evidence>
<dbReference type="Proteomes" id="UP000263517">
    <property type="component" value="Unassembled WGS sequence"/>
</dbReference>
<dbReference type="Gene3D" id="1.10.443.10">
    <property type="entry name" value="Intergrase catalytic core"/>
    <property type="match status" value="1"/>
</dbReference>
<sequence length="326" mass="37078">MSRGQSMYGRFERYARKNFAQAAAKYLYDAEHVRKIGHPDRLVYSIQNLAPYIGRKALIDIDEAMIRNFKEDRTEGKGAFSKPGSAGTVNKDLRTLRAVLNYACRVERWIPSVPLIRDIKGPAKVPHPLSLLEKNRVFGALPEHWRNGAAKFALHTGVRKSELTSLKWEFMEPFDGKYIFILPEWLTKNGRSRAVICNSKATEAINYMRKWQADQPNELVFPSRRTGGQLKNVLGTWRIAWREAGMPQGKGTIKGWNNLRHTYATWLMAAGVADELRDKLMGHHSSDIRYNYSQPALEQLFEAAELITDEKLIGGVTILKSVSMAN</sequence>
<dbReference type="Gene3D" id="1.10.150.130">
    <property type="match status" value="1"/>
</dbReference>
<dbReference type="PROSITE" id="PS51898">
    <property type="entry name" value="TYR_RECOMBINASE"/>
    <property type="match status" value="1"/>
</dbReference>
<dbReference type="PANTHER" id="PTHR30349:SF41">
    <property type="entry name" value="INTEGRASE_RECOMBINASE PROTEIN MJ0367-RELATED"/>
    <property type="match status" value="1"/>
</dbReference>
<dbReference type="AlphaFoldDB" id="A0A350P298"/>
<name>A0A350P298_9ALTE</name>
<keyword evidence="4" id="KW-0233">DNA recombination</keyword>
<feature type="domain" description="Tyr recombinase" evidence="5">
    <location>
        <begin position="124"/>
        <end position="305"/>
    </location>
</feature>
<keyword evidence="2" id="KW-0229">DNA integration</keyword>
<dbReference type="InterPro" id="IPR013762">
    <property type="entry name" value="Integrase-like_cat_sf"/>
</dbReference>
<comment type="similarity">
    <text evidence="1">Belongs to the 'phage' integrase family.</text>
</comment>
<dbReference type="InterPro" id="IPR010998">
    <property type="entry name" value="Integrase_recombinase_N"/>
</dbReference>
<reference evidence="6 7" key="1">
    <citation type="journal article" date="2018" name="Nat. Biotechnol.">
        <title>A standardized bacterial taxonomy based on genome phylogeny substantially revises the tree of life.</title>
        <authorList>
            <person name="Parks D.H."/>
            <person name="Chuvochina M."/>
            <person name="Waite D.W."/>
            <person name="Rinke C."/>
            <person name="Skarshewski A."/>
            <person name="Chaumeil P.A."/>
            <person name="Hugenholtz P."/>
        </authorList>
    </citation>
    <scope>NUCLEOTIDE SEQUENCE [LARGE SCALE GENOMIC DNA]</scope>
    <source>
        <strain evidence="6">UBA11978</strain>
    </source>
</reference>
<dbReference type="GO" id="GO:0006310">
    <property type="term" value="P:DNA recombination"/>
    <property type="evidence" value="ECO:0007669"/>
    <property type="project" value="UniProtKB-KW"/>
</dbReference>
<dbReference type="InterPro" id="IPR002104">
    <property type="entry name" value="Integrase_catalytic"/>
</dbReference>
<comment type="caution">
    <text evidence="6">The sequence shown here is derived from an EMBL/GenBank/DDBJ whole genome shotgun (WGS) entry which is preliminary data.</text>
</comment>
<dbReference type="GO" id="GO:0015074">
    <property type="term" value="P:DNA integration"/>
    <property type="evidence" value="ECO:0007669"/>
    <property type="project" value="UniProtKB-KW"/>
</dbReference>
<evidence type="ECO:0000256" key="4">
    <source>
        <dbReference type="ARBA" id="ARBA00023172"/>
    </source>
</evidence>
<evidence type="ECO:0000313" key="6">
    <source>
        <dbReference type="EMBL" id="HAW75415.1"/>
    </source>
</evidence>
<dbReference type="InterPro" id="IPR050090">
    <property type="entry name" value="Tyrosine_recombinase_XerCD"/>
</dbReference>
<evidence type="ECO:0000259" key="5">
    <source>
        <dbReference type="PROSITE" id="PS51898"/>
    </source>
</evidence>
<dbReference type="InterPro" id="IPR011010">
    <property type="entry name" value="DNA_brk_join_enz"/>
</dbReference>
<evidence type="ECO:0000256" key="1">
    <source>
        <dbReference type="ARBA" id="ARBA00008857"/>
    </source>
</evidence>
<evidence type="ECO:0000256" key="2">
    <source>
        <dbReference type="ARBA" id="ARBA00022908"/>
    </source>
</evidence>
<evidence type="ECO:0000256" key="3">
    <source>
        <dbReference type="ARBA" id="ARBA00023125"/>
    </source>
</evidence>
<dbReference type="EMBL" id="DNAN01000232">
    <property type="protein sequence ID" value="HAW75415.1"/>
    <property type="molecule type" value="Genomic_DNA"/>
</dbReference>
<dbReference type="GO" id="GO:0003677">
    <property type="term" value="F:DNA binding"/>
    <property type="evidence" value="ECO:0007669"/>
    <property type="project" value="UniProtKB-KW"/>
</dbReference>
<protein>
    <recommendedName>
        <fullName evidence="5">Tyr recombinase domain-containing protein</fullName>
    </recommendedName>
</protein>